<keyword evidence="3" id="KW-0472">Membrane</keyword>
<evidence type="ECO:0000256" key="2">
    <source>
        <dbReference type="SAM" id="MobiDB-lite"/>
    </source>
</evidence>
<dbReference type="Proteomes" id="UP000563050">
    <property type="component" value="Unassembled WGS sequence"/>
</dbReference>
<evidence type="ECO:0000256" key="1">
    <source>
        <dbReference type="SAM" id="Coils"/>
    </source>
</evidence>
<keyword evidence="3" id="KW-0812">Transmembrane</keyword>
<evidence type="ECO:0000313" key="4">
    <source>
        <dbReference type="EMBL" id="MBB3182620.1"/>
    </source>
</evidence>
<dbReference type="AlphaFoldDB" id="A0A7W5DGR9"/>
<organism evidence="4 5">
    <name type="scientific">Halomonas fontilapidosi</name>
    <dbReference type="NCBI Taxonomy" id="616675"/>
    <lineage>
        <taxon>Bacteria</taxon>
        <taxon>Pseudomonadati</taxon>
        <taxon>Pseudomonadota</taxon>
        <taxon>Gammaproteobacteria</taxon>
        <taxon>Oceanospirillales</taxon>
        <taxon>Halomonadaceae</taxon>
        <taxon>Halomonas</taxon>
    </lineage>
</organism>
<gene>
    <name evidence="4" type="ORF">FHR95_000144</name>
</gene>
<evidence type="ECO:0000313" key="5">
    <source>
        <dbReference type="Proteomes" id="UP000563050"/>
    </source>
</evidence>
<dbReference type="EMBL" id="JACHXQ010000001">
    <property type="protein sequence ID" value="MBB3182620.1"/>
    <property type="molecule type" value="Genomic_DNA"/>
</dbReference>
<feature type="coiled-coil region" evidence="1">
    <location>
        <begin position="173"/>
        <end position="267"/>
    </location>
</feature>
<keyword evidence="3" id="KW-1133">Transmembrane helix</keyword>
<feature type="transmembrane region" description="Helical" evidence="3">
    <location>
        <begin position="36"/>
        <end position="57"/>
    </location>
</feature>
<comment type="caution">
    <text evidence="4">The sequence shown here is derived from an EMBL/GenBank/DDBJ whole genome shotgun (WGS) entry which is preliminary data.</text>
</comment>
<proteinExistence type="predicted"/>
<name>A0A7W5DGR9_9GAMM</name>
<reference evidence="4 5" key="1">
    <citation type="submission" date="2020-08" db="EMBL/GenBank/DDBJ databases">
        <title>Genomic Encyclopedia of Type Strains, Phase III (KMG-III): the genomes of soil and plant-associated and newly described type strains.</title>
        <authorList>
            <person name="Whitman W."/>
        </authorList>
    </citation>
    <scope>NUCLEOTIDE SEQUENCE [LARGE SCALE GENOMIC DNA]</scope>
    <source>
        <strain evidence="4 5">CECT 7341</strain>
    </source>
</reference>
<keyword evidence="5" id="KW-1185">Reference proteome</keyword>
<feature type="region of interest" description="Disordered" evidence="2">
    <location>
        <begin position="1"/>
        <end position="27"/>
    </location>
</feature>
<feature type="coiled-coil region" evidence="1">
    <location>
        <begin position="94"/>
        <end position="147"/>
    </location>
</feature>
<sequence length="280" mass="31096">MAERPDAPRYSRPIVPDPDASLSAPRWRQPPPPRLWPLWLLVVLLLAAGAALAWAGWQERARLQAELARVSGELSNVHARFDANEGQGEAFATLQSRLDELANLEAELDAVIDQRLATLETQREQRLAPLEEAIEALESRLASLADEDDNLAAIVDATRNSLDSLERAGQQGRAALRERLAALEAAREAESQRREILDTALTELEQRLDDQGEALQSQGTALEEQLSALQADVEALEVSRDDEQQRIESLGNRLREVESGLRELRQAQLAMSAQLEVLRQ</sequence>
<dbReference type="RefSeq" id="WP_183312997.1">
    <property type="nucleotide sequence ID" value="NZ_JACHXQ010000001.1"/>
</dbReference>
<accession>A0A7W5DGR9</accession>
<protein>
    <submittedName>
        <fullName evidence="4">Chromosome segregation ATPase</fullName>
    </submittedName>
</protein>
<keyword evidence="1" id="KW-0175">Coiled coil</keyword>
<evidence type="ECO:0000256" key="3">
    <source>
        <dbReference type="SAM" id="Phobius"/>
    </source>
</evidence>